<name>A0A2N9I358_FAGSY</name>
<sequence length="347" mass="39395">MEEIDSLWHHMSLTESESDRFNLDLSKQQVLHSLATKFYTRRIINVEAVTRTFKPFWRTERGFSMHDMGDNIMLFKFEDEADLERVLLFEPWSYNKHLVQIHNLPVFSLKREIAVALGSTIGEVMKSTETNDEVGGGRTLRIRVKATVDRPYQKVEVHVAGCSQAARNSNGTTPVAGVTRATPFRSPFLSPNPNELDKENSGSDPNPEKIPHNKESTVFRREKLEEKIREIDKEMGFLNENLVGLNVKDTHPFARAPNPVLKVVNPEFENRGPLKDVSNAQTTKRVGSWKKKARAQGSGSSLPKVVLAKKRNCEVMMEVTDSKGKPDKVLKTRLVEIFSTEVDVQPR</sequence>
<evidence type="ECO:0000256" key="1">
    <source>
        <dbReference type="SAM" id="MobiDB-lite"/>
    </source>
</evidence>
<proteinExistence type="predicted"/>
<dbReference type="Pfam" id="PF14111">
    <property type="entry name" value="DUF4283"/>
    <property type="match status" value="1"/>
</dbReference>
<accession>A0A2N9I358</accession>
<dbReference type="EMBL" id="OIVN01004635">
    <property type="protein sequence ID" value="SPD18484.1"/>
    <property type="molecule type" value="Genomic_DNA"/>
</dbReference>
<dbReference type="InterPro" id="IPR025558">
    <property type="entry name" value="DUF4283"/>
</dbReference>
<feature type="region of interest" description="Disordered" evidence="1">
    <location>
        <begin position="168"/>
        <end position="215"/>
    </location>
</feature>
<evidence type="ECO:0000259" key="2">
    <source>
        <dbReference type="Pfam" id="PF14111"/>
    </source>
</evidence>
<protein>
    <recommendedName>
        <fullName evidence="2">DUF4283 domain-containing protein</fullName>
    </recommendedName>
</protein>
<reference evidence="3" key="1">
    <citation type="submission" date="2018-02" db="EMBL/GenBank/DDBJ databases">
        <authorList>
            <person name="Cohen D.B."/>
            <person name="Kent A.D."/>
        </authorList>
    </citation>
    <scope>NUCLEOTIDE SEQUENCE</scope>
</reference>
<gene>
    <name evidence="3" type="ORF">FSB_LOCUS46366</name>
</gene>
<organism evidence="3">
    <name type="scientific">Fagus sylvatica</name>
    <name type="common">Beechnut</name>
    <dbReference type="NCBI Taxonomy" id="28930"/>
    <lineage>
        <taxon>Eukaryota</taxon>
        <taxon>Viridiplantae</taxon>
        <taxon>Streptophyta</taxon>
        <taxon>Embryophyta</taxon>
        <taxon>Tracheophyta</taxon>
        <taxon>Spermatophyta</taxon>
        <taxon>Magnoliopsida</taxon>
        <taxon>eudicotyledons</taxon>
        <taxon>Gunneridae</taxon>
        <taxon>Pentapetalae</taxon>
        <taxon>rosids</taxon>
        <taxon>fabids</taxon>
        <taxon>Fagales</taxon>
        <taxon>Fagaceae</taxon>
        <taxon>Fagus</taxon>
    </lineage>
</organism>
<feature type="domain" description="DUF4283" evidence="2">
    <location>
        <begin position="32"/>
        <end position="103"/>
    </location>
</feature>
<dbReference type="AlphaFoldDB" id="A0A2N9I358"/>
<feature type="compositionally biased region" description="Basic and acidic residues" evidence="1">
    <location>
        <begin position="195"/>
        <end position="215"/>
    </location>
</feature>
<evidence type="ECO:0000313" key="3">
    <source>
        <dbReference type="EMBL" id="SPD18484.1"/>
    </source>
</evidence>